<dbReference type="EMBL" id="JBICBT010000941">
    <property type="protein sequence ID" value="KAL3091662.1"/>
    <property type="molecule type" value="Genomic_DNA"/>
</dbReference>
<keyword evidence="4" id="KW-0539">Nucleus</keyword>
<dbReference type="InterPro" id="IPR019775">
    <property type="entry name" value="WD40_repeat_CS"/>
</dbReference>
<reference evidence="9 10" key="1">
    <citation type="submission" date="2024-10" db="EMBL/GenBank/DDBJ databases">
        <authorList>
            <person name="Kim D."/>
        </authorList>
    </citation>
    <scope>NUCLEOTIDE SEQUENCE [LARGE SCALE GENOMIC DNA]</scope>
    <source>
        <strain evidence="9">BH-2024</strain>
    </source>
</reference>
<dbReference type="InterPro" id="IPR011047">
    <property type="entry name" value="Quinoprotein_ADH-like_sf"/>
</dbReference>
<dbReference type="FunFam" id="2.130.10.10:FF:000157">
    <property type="entry name" value="WD repeat domain 3"/>
    <property type="match status" value="1"/>
</dbReference>
<dbReference type="PROSITE" id="PS00678">
    <property type="entry name" value="WD_REPEATS_1"/>
    <property type="match status" value="1"/>
</dbReference>
<protein>
    <recommendedName>
        <fullName evidence="8">Small-subunit processome Utp12 domain-containing protein</fullName>
    </recommendedName>
</protein>
<proteinExistence type="inferred from homology"/>
<feature type="domain" description="Small-subunit processome Utp12" evidence="8">
    <location>
        <begin position="829"/>
        <end position="923"/>
    </location>
</feature>
<evidence type="ECO:0000313" key="10">
    <source>
        <dbReference type="Proteomes" id="UP001620626"/>
    </source>
</evidence>
<dbReference type="InterPro" id="IPR051570">
    <property type="entry name" value="TBC1_cilium_biogenesis"/>
</dbReference>
<dbReference type="InterPro" id="IPR015943">
    <property type="entry name" value="WD40/YVTN_repeat-like_dom_sf"/>
</dbReference>
<evidence type="ECO:0000256" key="1">
    <source>
        <dbReference type="ARBA" id="ARBA00004604"/>
    </source>
</evidence>
<evidence type="ECO:0000256" key="5">
    <source>
        <dbReference type="ARBA" id="ARBA00038229"/>
    </source>
</evidence>
<gene>
    <name evidence="9" type="ORF">niasHT_024244</name>
</gene>
<keyword evidence="2 6" id="KW-0853">WD repeat</keyword>
<evidence type="ECO:0000256" key="7">
    <source>
        <dbReference type="SAM" id="Coils"/>
    </source>
</evidence>
<dbReference type="GO" id="GO:0005730">
    <property type="term" value="C:nucleolus"/>
    <property type="evidence" value="ECO:0007669"/>
    <property type="project" value="UniProtKB-SubCell"/>
</dbReference>
<dbReference type="PANTHER" id="PTHR19853">
    <property type="entry name" value="WD REPEAT CONTAINING PROTEIN 3 WDR3"/>
    <property type="match status" value="1"/>
</dbReference>
<dbReference type="InterPro" id="IPR007148">
    <property type="entry name" value="SSU_processome_Utp12"/>
</dbReference>
<evidence type="ECO:0000256" key="3">
    <source>
        <dbReference type="ARBA" id="ARBA00022737"/>
    </source>
</evidence>
<dbReference type="Gene3D" id="2.130.10.10">
    <property type="entry name" value="YVTN repeat-like/Quinoprotein amine dehydrogenase"/>
    <property type="match status" value="3"/>
</dbReference>
<feature type="coiled-coil region" evidence="7">
    <location>
        <begin position="727"/>
        <end position="759"/>
    </location>
</feature>
<dbReference type="AlphaFoldDB" id="A0ABD2JM63"/>
<evidence type="ECO:0000256" key="2">
    <source>
        <dbReference type="ARBA" id="ARBA00022574"/>
    </source>
</evidence>
<dbReference type="InterPro" id="IPR001680">
    <property type="entry name" value="WD40_rpt"/>
</dbReference>
<feature type="repeat" description="WD" evidence="6">
    <location>
        <begin position="98"/>
        <end position="131"/>
    </location>
</feature>
<dbReference type="InterPro" id="IPR020472">
    <property type="entry name" value="WD40_PAC1"/>
</dbReference>
<comment type="similarity">
    <text evidence="5">Belongs to the WD repeat WDR3/UTP12 family.</text>
</comment>
<evidence type="ECO:0000256" key="6">
    <source>
        <dbReference type="PROSITE-ProRule" id="PRU00221"/>
    </source>
</evidence>
<keyword evidence="3" id="KW-0677">Repeat</keyword>
<dbReference type="PROSITE" id="PS50294">
    <property type="entry name" value="WD_REPEATS_REGION"/>
    <property type="match status" value="5"/>
</dbReference>
<sequence length="966" mass="109124">MGLTRDYLKFVSRGFCNLIGSPNGAIQFVDSITCAVIAADQLVFYNARTLEKTNQIVREGRTVTAFKLSPDKCLVAIGYDDGEVHLYQRGKNEIRSSFAGHRTGVNCIAFSADSLTLASGGKDSSIVVWDLVSESGICRLGGHKSTITHLQFAQRDRFLVSSSKDSQLKFWCLTTKSCFYTLVSSSSEVYTFALIDDDRLLLVGNAEIELLVFELCWQGQDGWEDERTERHGENEDEGGKRPRTTLVGHDQLLLLDSIEKSAAFDTEQQANRILRCIKRGALIRQAKGRALQLAVSSDEAIVCCVGSDSILDIYRHFTVDESKKRYQKKLRKLRLKADSQPTESEKETNEAMENEVSRDVTTLITRIGDFRADSKLKWVDLCEGFAELNNKNVREYRFFCLLKSNDVQGVSLRIEWKSNATNALPLVSLGQRSHRFDVRSVCIASDSSFFVTGSYDCALVWDSETLSPVNKLTEDGLSQISASIVVFGDKQIVLGTRTGALFLFDLLSCELLAMEEKAHESAISEICAFPEKDGFLSCGNDKQARFWHYEWLSEIDGSKRLSMRSVRRLELNDEALCAALSPNGKFVVFGLLDTTARVFFRDSLKFFVSLYGHSLPIYCIDISVDSKLVVTGSADKSVKIWGLDFGDCHRSLFAHDDIVTCVKFSKEISDERLFWSASKDGTLKQWDADKFHRIQTLTGHTDQIDALAITADGRTLISASRDKSVRLWQLTDELIVLQEEEEREREKEYEQRLVDEEDIIPGEPLDTFEGGLAPLKSIDTIKSTECIMEAIEIVRNERMSREAEDDHKRHPLLMGYSPGAEHRFVADGVQKIRHSHLEKSLMTLPFTFVPDLLKEMGKCVRSNYKSDLAERVILFLTRIHHNQIIHSLELLSLIDDLRTVLPKHITDTLNCVGLNIAALKFLQMQLESRQNVQMFVAPRVENNEKTSKKKKQRRKVKEIAFVSSVI</sequence>
<evidence type="ECO:0000256" key="4">
    <source>
        <dbReference type="ARBA" id="ARBA00023242"/>
    </source>
</evidence>
<evidence type="ECO:0000259" key="8">
    <source>
        <dbReference type="Pfam" id="PF04003"/>
    </source>
</evidence>
<dbReference type="CDD" id="cd00200">
    <property type="entry name" value="WD40"/>
    <property type="match status" value="1"/>
</dbReference>
<organism evidence="9 10">
    <name type="scientific">Heterodera trifolii</name>
    <dbReference type="NCBI Taxonomy" id="157864"/>
    <lineage>
        <taxon>Eukaryota</taxon>
        <taxon>Metazoa</taxon>
        <taxon>Ecdysozoa</taxon>
        <taxon>Nematoda</taxon>
        <taxon>Chromadorea</taxon>
        <taxon>Rhabditida</taxon>
        <taxon>Tylenchina</taxon>
        <taxon>Tylenchomorpha</taxon>
        <taxon>Tylenchoidea</taxon>
        <taxon>Heteroderidae</taxon>
        <taxon>Heteroderinae</taxon>
        <taxon>Heterodera</taxon>
    </lineage>
</organism>
<comment type="caution">
    <text evidence="9">The sequence shown here is derived from an EMBL/GenBank/DDBJ whole genome shotgun (WGS) entry which is preliminary data.</text>
</comment>
<dbReference type="PROSITE" id="PS50082">
    <property type="entry name" value="WD_REPEATS_2"/>
    <property type="match status" value="5"/>
</dbReference>
<keyword evidence="7" id="KW-0175">Coiled coil</keyword>
<dbReference type="PRINTS" id="PR00320">
    <property type="entry name" value="GPROTEINBRPT"/>
</dbReference>
<comment type="subcellular location">
    <subcellularLocation>
        <location evidence="1">Nucleus</location>
        <location evidence="1">Nucleolus</location>
    </subcellularLocation>
</comment>
<dbReference type="Proteomes" id="UP001620626">
    <property type="component" value="Unassembled WGS sequence"/>
</dbReference>
<feature type="repeat" description="WD" evidence="6">
    <location>
        <begin position="652"/>
        <end position="696"/>
    </location>
</feature>
<name>A0ABD2JM63_9BILA</name>
<dbReference type="PANTHER" id="PTHR19853:SF0">
    <property type="entry name" value="WD REPEAT-CONTAINING PROTEIN 3"/>
    <property type="match status" value="1"/>
</dbReference>
<keyword evidence="10" id="KW-1185">Reference proteome</keyword>
<evidence type="ECO:0000313" key="9">
    <source>
        <dbReference type="EMBL" id="KAL3091662.1"/>
    </source>
</evidence>
<feature type="repeat" description="WD" evidence="6">
    <location>
        <begin position="610"/>
        <end position="651"/>
    </location>
</feature>
<accession>A0ABD2JM63</accession>
<dbReference type="Pfam" id="PF04003">
    <property type="entry name" value="Utp12"/>
    <property type="match status" value="1"/>
</dbReference>
<dbReference type="SUPFAM" id="SSF50998">
    <property type="entry name" value="Quinoprotein alcohol dehydrogenase-like"/>
    <property type="match status" value="1"/>
</dbReference>
<dbReference type="Pfam" id="PF25173">
    <property type="entry name" value="Beta-prop_WDR3_1st"/>
    <property type="match status" value="1"/>
</dbReference>
<dbReference type="Pfam" id="PF25172">
    <property type="entry name" value="Beta-prop_WDR3_2nd"/>
    <property type="match status" value="1"/>
</dbReference>
<feature type="repeat" description="WD" evidence="6">
    <location>
        <begin position="697"/>
        <end position="738"/>
    </location>
</feature>
<dbReference type="SMART" id="SM00320">
    <property type="entry name" value="WD40"/>
    <property type="match status" value="10"/>
</dbReference>
<feature type="repeat" description="WD" evidence="6">
    <location>
        <begin position="140"/>
        <end position="181"/>
    </location>
</feature>